<reference evidence="1 2" key="1">
    <citation type="journal article" date="2022" name="Plant J.">
        <title>Chromosome-level genome of Camellia lanceoleosa provides a valuable resource for understanding genome evolution and self-incompatibility.</title>
        <authorList>
            <person name="Gong W."/>
            <person name="Xiao S."/>
            <person name="Wang L."/>
            <person name="Liao Z."/>
            <person name="Chang Y."/>
            <person name="Mo W."/>
            <person name="Hu G."/>
            <person name="Li W."/>
            <person name="Zhao G."/>
            <person name="Zhu H."/>
            <person name="Hu X."/>
            <person name="Ji K."/>
            <person name="Xiang X."/>
            <person name="Song Q."/>
            <person name="Yuan D."/>
            <person name="Jin S."/>
            <person name="Zhang L."/>
        </authorList>
    </citation>
    <scope>NUCLEOTIDE SEQUENCE [LARGE SCALE GENOMIC DNA]</scope>
    <source>
        <strain evidence="1">SQ_2022a</strain>
    </source>
</reference>
<sequence length="103" mass="11661">MNLEMDTTLHRGVWRGEEKNDIIEEEEEEEEEITKESKMVLSTTTTQSSESSTDQSDGSSSSFAFPVLCSEGMGSPVRMPKPDSLHFRKHHKALAARLHCCRF</sequence>
<comment type="caution">
    <text evidence="1">The sequence shown here is derived from an EMBL/GenBank/DDBJ whole genome shotgun (WGS) entry which is preliminary data.</text>
</comment>
<keyword evidence="2" id="KW-1185">Reference proteome</keyword>
<accession>A0ACC0FAN0</accession>
<evidence type="ECO:0000313" key="2">
    <source>
        <dbReference type="Proteomes" id="UP001060215"/>
    </source>
</evidence>
<protein>
    <submittedName>
        <fullName evidence="1">Protein BREAKING OF ASYMMETRY IN THE STOMATAL LINEAGE</fullName>
    </submittedName>
</protein>
<proteinExistence type="predicted"/>
<gene>
    <name evidence="1" type="ORF">LOK49_LG14G00484</name>
</gene>
<dbReference type="Proteomes" id="UP001060215">
    <property type="component" value="Chromosome 15"/>
</dbReference>
<dbReference type="EMBL" id="CM045772">
    <property type="protein sequence ID" value="KAI7985843.1"/>
    <property type="molecule type" value="Genomic_DNA"/>
</dbReference>
<evidence type="ECO:0000313" key="1">
    <source>
        <dbReference type="EMBL" id="KAI7985843.1"/>
    </source>
</evidence>
<organism evidence="1 2">
    <name type="scientific">Camellia lanceoleosa</name>
    <dbReference type="NCBI Taxonomy" id="1840588"/>
    <lineage>
        <taxon>Eukaryota</taxon>
        <taxon>Viridiplantae</taxon>
        <taxon>Streptophyta</taxon>
        <taxon>Embryophyta</taxon>
        <taxon>Tracheophyta</taxon>
        <taxon>Spermatophyta</taxon>
        <taxon>Magnoliopsida</taxon>
        <taxon>eudicotyledons</taxon>
        <taxon>Gunneridae</taxon>
        <taxon>Pentapetalae</taxon>
        <taxon>asterids</taxon>
        <taxon>Ericales</taxon>
        <taxon>Theaceae</taxon>
        <taxon>Camellia</taxon>
    </lineage>
</organism>
<name>A0ACC0FAN0_9ERIC</name>